<evidence type="ECO:0000259" key="2">
    <source>
        <dbReference type="Pfam" id="PF04773"/>
    </source>
</evidence>
<evidence type="ECO:0000313" key="5">
    <source>
        <dbReference type="Proteomes" id="UP000190961"/>
    </source>
</evidence>
<dbReference type="AlphaFoldDB" id="A0A1T5IT72"/>
<evidence type="ECO:0000313" key="4">
    <source>
        <dbReference type="EMBL" id="SKC42325.1"/>
    </source>
</evidence>
<feature type="domain" description="FecR protein" evidence="2">
    <location>
        <begin position="139"/>
        <end position="228"/>
    </location>
</feature>
<dbReference type="RefSeq" id="WP_079685005.1">
    <property type="nucleotide sequence ID" value="NZ_FUZU01000001.1"/>
</dbReference>
<dbReference type="EMBL" id="FUZU01000001">
    <property type="protein sequence ID" value="SKC42325.1"/>
    <property type="molecule type" value="Genomic_DNA"/>
</dbReference>
<organism evidence="4 5">
    <name type="scientific">Ohtaekwangia koreensis</name>
    <dbReference type="NCBI Taxonomy" id="688867"/>
    <lineage>
        <taxon>Bacteria</taxon>
        <taxon>Pseudomonadati</taxon>
        <taxon>Bacteroidota</taxon>
        <taxon>Cytophagia</taxon>
        <taxon>Cytophagales</taxon>
        <taxon>Fulvivirgaceae</taxon>
        <taxon>Ohtaekwangia</taxon>
    </lineage>
</organism>
<dbReference type="Gene3D" id="3.55.50.30">
    <property type="match status" value="1"/>
</dbReference>
<dbReference type="GO" id="GO:0016989">
    <property type="term" value="F:sigma factor antagonist activity"/>
    <property type="evidence" value="ECO:0007669"/>
    <property type="project" value="TreeGrafter"/>
</dbReference>
<dbReference type="Pfam" id="PF16344">
    <property type="entry name" value="FecR_C"/>
    <property type="match status" value="1"/>
</dbReference>
<dbReference type="OrthoDB" id="1099916at2"/>
<feature type="domain" description="Protein FecR C-terminal" evidence="3">
    <location>
        <begin position="272"/>
        <end position="339"/>
    </location>
</feature>
<dbReference type="InterPro" id="IPR032508">
    <property type="entry name" value="FecR_C"/>
</dbReference>
<feature type="transmembrane region" description="Helical" evidence="1">
    <location>
        <begin position="95"/>
        <end position="116"/>
    </location>
</feature>
<dbReference type="STRING" id="688867.SAMN05660236_0371"/>
<dbReference type="InterPro" id="IPR012373">
    <property type="entry name" value="Ferrdict_sens_TM"/>
</dbReference>
<keyword evidence="5" id="KW-1185">Reference proteome</keyword>
<keyword evidence="1" id="KW-0472">Membrane</keyword>
<protein>
    <submittedName>
        <fullName evidence="4">FecR family protein</fullName>
    </submittedName>
</protein>
<reference evidence="4 5" key="1">
    <citation type="submission" date="2017-02" db="EMBL/GenBank/DDBJ databases">
        <authorList>
            <person name="Peterson S.W."/>
        </authorList>
    </citation>
    <scope>NUCLEOTIDE SEQUENCE [LARGE SCALE GENOMIC DNA]</scope>
    <source>
        <strain evidence="4 5">DSM 25262</strain>
    </source>
</reference>
<evidence type="ECO:0000256" key="1">
    <source>
        <dbReference type="SAM" id="Phobius"/>
    </source>
</evidence>
<dbReference type="PANTHER" id="PTHR30273">
    <property type="entry name" value="PERIPLASMIC SIGNAL SENSOR AND SIGMA FACTOR ACTIVATOR FECR-RELATED"/>
    <property type="match status" value="1"/>
</dbReference>
<sequence length="344" mass="39220">MTFNPRTETDFLKHEYFVQWVLSPTKESSAYWQHWLNQHPDKVEMLGAARDLLLSFEMKETHRMDDAAYYKVLENLLQENARQKENYTSGNSHSWLLAAASVIIFSSIALVGYFILNKKENNIPVAKAIEYHLESAPGGVKKTITLPDGSVVTLNSVSELKYPAHFSDTLREVYLTGQAFFEVTKNARAPFIVHTRNFSTRVLGTAFDISSYENEKNNHVAVLSGKVKVMTMEGNSQLLLPKDMTRYNEEKKVLQKSTFDPALLLAWRNGIIAFDHANFNEVAAYLSRWYGVEFIVEKGFKVKGLYTGQFDKEALITVLRGISYSSHFSFRVEGKTVYISKPNL</sequence>
<dbReference type="PANTHER" id="PTHR30273:SF2">
    <property type="entry name" value="PROTEIN FECR"/>
    <property type="match status" value="1"/>
</dbReference>
<dbReference type="Gene3D" id="2.60.120.1440">
    <property type="match status" value="1"/>
</dbReference>
<dbReference type="Proteomes" id="UP000190961">
    <property type="component" value="Unassembled WGS sequence"/>
</dbReference>
<dbReference type="InterPro" id="IPR006860">
    <property type="entry name" value="FecR"/>
</dbReference>
<gene>
    <name evidence="4" type="ORF">SAMN05660236_0371</name>
</gene>
<keyword evidence="1" id="KW-0812">Transmembrane</keyword>
<dbReference type="Pfam" id="PF04773">
    <property type="entry name" value="FecR"/>
    <property type="match status" value="1"/>
</dbReference>
<proteinExistence type="predicted"/>
<name>A0A1T5IT72_9BACT</name>
<keyword evidence="1" id="KW-1133">Transmembrane helix</keyword>
<dbReference type="PIRSF" id="PIRSF018266">
    <property type="entry name" value="FecR"/>
    <property type="match status" value="1"/>
</dbReference>
<accession>A0A1T5IT72</accession>
<evidence type="ECO:0000259" key="3">
    <source>
        <dbReference type="Pfam" id="PF16344"/>
    </source>
</evidence>